<dbReference type="OrthoDB" id="273771at2759"/>
<evidence type="ECO:0000313" key="4">
    <source>
        <dbReference type="EMBL" id="GMH62833.1"/>
    </source>
</evidence>
<dbReference type="InterPro" id="IPR015943">
    <property type="entry name" value="WD40/YVTN_repeat-like_dom_sf"/>
</dbReference>
<proteinExistence type="predicted"/>
<feature type="compositionally biased region" description="Acidic residues" evidence="3">
    <location>
        <begin position="92"/>
        <end position="104"/>
    </location>
</feature>
<dbReference type="PANTHER" id="PTHR22850">
    <property type="entry name" value="WD40 REPEAT FAMILY"/>
    <property type="match status" value="1"/>
</dbReference>
<dbReference type="InterPro" id="IPR001680">
    <property type="entry name" value="WD40_rpt"/>
</dbReference>
<keyword evidence="2" id="KW-0677">Repeat</keyword>
<name>A0A9W7E565_9STRA</name>
<gene>
    <name evidence="4" type="ORF">TrLO_g1069</name>
</gene>
<keyword evidence="5" id="KW-1185">Reference proteome</keyword>
<feature type="region of interest" description="Disordered" evidence="3">
    <location>
        <begin position="1"/>
        <end position="38"/>
    </location>
</feature>
<dbReference type="SMART" id="SM00320">
    <property type="entry name" value="WD40"/>
    <property type="match status" value="3"/>
</dbReference>
<feature type="compositionally biased region" description="Acidic residues" evidence="3">
    <location>
        <begin position="132"/>
        <end position="147"/>
    </location>
</feature>
<feature type="region of interest" description="Disordered" evidence="3">
    <location>
        <begin position="63"/>
        <end position="156"/>
    </location>
</feature>
<dbReference type="InterPro" id="IPR036322">
    <property type="entry name" value="WD40_repeat_dom_sf"/>
</dbReference>
<dbReference type="Gene3D" id="2.130.10.10">
    <property type="entry name" value="YVTN repeat-like/Quinoprotein amine dehydrogenase"/>
    <property type="match status" value="1"/>
</dbReference>
<dbReference type="SUPFAM" id="SSF50978">
    <property type="entry name" value="WD40 repeat-like"/>
    <property type="match status" value="1"/>
</dbReference>
<accession>A0A9W7E565</accession>
<dbReference type="AlphaFoldDB" id="A0A9W7E565"/>
<evidence type="ECO:0000313" key="5">
    <source>
        <dbReference type="Proteomes" id="UP001165122"/>
    </source>
</evidence>
<comment type="caution">
    <text evidence="4">The sequence shown here is derived from an EMBL/GenBank/DDBJ whole genome shotgun (WGS) entry which is preliminary data.</text>
</comment>
<feature type="compositionally biased region" description="Polar residues" evidence="3">
    <location>
        <begin position="18"/>
        <end position="27"/>
    </location>
</feature>
<sequence length="651" mass="71858">MLQSSLSAFFTGVKKPLQPTQPDSSNVPKKSKPTKLTKKIEVTDNLTKLWGFKTSKIEEKEVKKEAIVESKKKEKRRVTLTPKTKTVHHDDDYDEEDKESEDEVLPVSKRFRKEPVQEKHVEEVDDKKDDDKEGDEASVYEEEEQEEPSPSVSQEDPQILSLLPTLPPTHTYTTLATLLMRKSIPMYLCGLYWSHYKTLHSIKTKSDDPSPAELAIAKMEKLKAESKGEVVQEGIGEYAQARLDRIARNAAYLKSIGLDSGIVPVKKSENVKKVRTKKKGTKTFTKDVNVGGRSSSRIKGIKPPDYNKETMECSLANTGPIVVEDVNENCVVYGEEDIEKYETADVGKGRKTKCEIASNKWLSSAYFLPLPTLPLHLLTTANDGVLRLWNLSKLKNSQPLELFKAPNIHNKSGIFSMSVVQENNGVVVATGSKDKTVAVTRIDGKSKVEVIWRGDYHDKIVKNVSFSSQNPNLIGSTSDDGTICISDFRSREAQTSPSITLENAHFKPHSIVFADGGIDKNVFMTAGSCGDVIKLFDIRSPLKPTTSLRGHTFESGAGKRQIHHPNFYSPIRGGPSYVISGGDRTEGISMFEIGKSGGGVKGGEVRASNRGILGEDAGAICVEKDKEGWGFRVAASCGGGVQLLSPKWKKQ</sequence>
<protein>
    <submittedName>
        <fullName evidence="4">Uncharacterized protein</fullName>
    </submittedName>
</protein>
<evidence type="ECO:0000256" key="2">
    <source>
        <dbReference type="ARBA" id="ARBA00022737"/>
    </source>
</evidence>
<dbReference type="InterPro" id="IPR050459">
    <property type="entry name" value="WD_repeat_RBAP46/RBAP48/MSI1"/>
</dbReference>
<feature type="compositionally biased region" description="Basic and acidic residues" evidence="3">
    <location>
        <begin position="63"/>
        <end position="72"/>
    </location>
</feature>
<organism evidence="4 5">
    <name type="scientific">Triparma laevis f. longispina</name>
    <dbReference type="NCBI Taxonomy" id="1714387"/>
    <lineage>
        <taxon>Eukaryota</taxon>
        <taxon>Sar</taxon>
        <taxon>Stramenopiles</taxon>
        <taxon>Ochrophyta</taxon>
        <taxon>Bolidophyceae</taxon>
        <taxon>Parmales</taxon>
        <taxon>Triparmaceae</taxon>
        <taxon>Triparma</taxon>
    </lineage>
</organism>
<dbReference type="Proteomes" id="UP001165122">
    <property type="component" value="Unassembled WGS sequence"/>
</dbReference>
<feature type="compositionally biased region" description="Basic and acidic residues" evidence="3">
    <location>
        <begin position="113"/>
        <end position="131"/>
    </location>
</feature>
<reference evidence="5" key="1">
    <citation type="journal article" date="2023" name="Commun. Biol.">
        <title>Genome analysis of Parmales, the sister group of diatoms, reveals the evolutionary specialization of diatoms from phago-mixotrophs to photoautotrophs.</title>
        <authorList>
            <person name="Ban H."/>
            <person name="Sato S."/>
            <person name="Yoshikawa S."/>
            <person name="Yamada K."/>
            <person name="Nakamura Y."/>
            <person name="Ichinomiya M."/>
            <person name="Sato N."/>
            <person name="Blanc-Mathieu R."/>
            <person name="Endo H."/>
            <person name="Kuwata A."/>
            <person name="Ogata H."/>
        </authorList>
    </citation>
    <scope>NUCLEOTIDE SEQUENCE [LARGE SCALE GENOMIC DNA]</scope>
    <source>
        <strain evidence="5">NIES 3700</strain>
    </source>
</reference>
<keyword evidence="1" id="KW-0853">WD repeat</keyword>
<evidence type="ECO:0000256" key="1">
    <source>
        <dbReference type="ARBA" id="ARBA00022574"/>
    </source>
</evidence>
<evidence type="ECO:0000256" key="3">
    <source>
        <dbReference type="SAM" id="MobiDB-lite"/>
    </source>
</evidence>
<dbReference type="EMBL" id="BRXW01000522">
    <property type="protein sequence ID" value="GMH62833.1"/>
    <property type="molecule type" value="Genomic_DNA"/>
</dbReference>